<proteinExistence type="predicted"/>
<keyword evidence="4" id="KW-0472">Membrane</keyword>
<keyword evidence="7" id="KW-1185">Reference proteome</keyword>
<dbReference type="InterPro" id="IPR001611">
    <property type="entry name" value="Leu-rich_rpt"/>
</dbReference>
<evidence type="ECO:0000313" key="7">
    <source>
        <dbReference type="Proteomes" id="UP000694620"/>
    </source>
</evidence>
<dbReference type="SMART" id="SM00369">
    <property type="entry name" value="LRR_TYP"/>
    <property type="match status" value="9"/>
</dbReference>
<feature type="transmembrane region" description="Helical" evidence="4">
    <location>
        <begin position="468"/>
        <end position="488"/>
    </location>
</feature>
<protein>
    <recommendedName>
        <fullName evidence="5">LRRCT domain-containing protein</fullName>
    </recommendedName>
</protein>
<name>A0A8C4S7L0_ERPCA</name>
<reference evidence="6" key="1">
    <citation type="submission" date="2021-06" db="EMBL/GenBank/DDBJ databases">
        <authorList>
            <consortium name="Wellcome Sanger Institute Data Sharing"/>
        </authorList>
    </citation>
    <scope>NUCLEOTIDE SEQUENCE [LARGE SCALE GENOMIC DNA]</scope>
</reference>
<dbReference type="FunFam" id="3.80.10.10:FF:001360">
    <property type="entry name" value="Uncharacterized protein"/>
    <property type="match status" value="1"/>
</dbReference>
<accession>A0A8C4S7L0</accession>
<organism evidence="6 7">
    <name type="scientific">Erpetoichthys calabaricus</name>
    <name type="common">Rope fish</name>
    <name type="synonym">Calamoichthys calabaricus</name>
    <dbReference type="NCBI Taxonomy" id="27687"/>
    <lineage>
        <taxon>Eukaryota</taxon>
        <taxon>Metazoa</taxon>
        <taxon>Chordata</taxon>
        <taxon>Craniata</taxon>
        <taxon>Vertebrata</taxon>
        <taxon>Euteleostomi</taxon>
        <taxon>Actinopterygii</taxon>
        <taxon>Polypteriformes</taxon>
        <taxon>Polypteridae</taxon>
        <taxon>Erpetoichthys</taxon>
    </lineage>
</organism>
<dbReference type="InterPro" id="IPR000483">
    <property type="entry name" value="Cys-rich_flank_reg_C"/>
</dbReference>
<dbReference type="SUPFAM" id="SSF52058">
    <property type="entry name" value="L domain-like"/>
    <property type="match status" value="1"/>
</dbReference>
<dbReference type="AlphaFoldDB" id="A0A8C4S7L0"/>
<reference evidence="6" key="3">
    <citation type="submission" date="2025-09" db="UniProtKB">
        <authorList>
            <consortium name="Ensembl"/>
        </authorList>
    </citation>
    <scope>IDENTIFICATION</scope>
</reference>
<keyword evidence="3" id="KW-0677">Repeat</keyword>
<feature type="transmembrane region" description="Helical" evidence="4">
    <location>
        <begin position="7"/>
        <end position="25"/>
    </location>
</feature>
<dbReference type="PROSITE" id="PS51450">
    <property type="entry name" value="LRR"/>
    <property type="match status" value="1"/>
</dbReference>
<keyword evidence="2" id="KW-0732">Signal</keyword>
<evidence type="ECO:0000256" key="1">
    <source>
        <dbReference type="ARBA" id="ARBA00022614"/>
    </source>
</evidence>
<gene>
    <name evidence="6" type="primary">LOC114654721</name>
</gene>
<evidence type="ECO:0000313" key="6">
    <source>
        <dbReference type="Ensembl" id="ENSECRP00000013432.1"/>
    </source>
</evidence>
<evidence type="ECO:0000256" key="2">
    <source>
        <dbReference type="ARBA" id="ARBA00022729"/>
    </source>
</evidence>
<sequence length="561" mass="63679">VETFWKWALSIYTVCMYVFFLMFPGKGFCCPVSCQLCTVTRVHCNSLGLHFVPRNLSQSTTVLFLSGNNISQHLHRLYYLHLNNNLLQHLEPDTFVGLSNLHFLYLQLNEIQYLPEKIFNGLPALNLLELQGNKLKTIGCQTLFGMSRLKTLNLGNLLSQIPPRLFERLGNLKWLDLSGNPIKLITSASLKGLKHLLYLSVENAKIKHIDIHAFDELKKLKHLVLSNNYINVIYPNTFSFLKHLKYLHLDRNNISNLHSKTFDGVALSLRLLNLRDNKLAYLHSNVFRSLDSLIYVNVSKNPWQCDCRLLELRNWLVSSSVMMNVHCQHPLHLQDRLLRYINIDEFGACIVSNYSYNFHSTSVYSVTDDAKLTSNTSFLSLSSPRPSTSFSMKLTSGIFAPLSKKLFTYESTTHVTSQSPLQVSLLNVQENITALQSAVSENLGASVPFQSLITCEKKLAKLNQSFDILLGVFVLLCALIVAMTYKLLNLRHRLNSINRENVVEYFSFFHSGNYSIRAPPQIDSISTSNLVGNAGAGQIQIFRHHANGNQAQVILFEHSVL</sequence>
<evidence type="ECO:0000256" key="4">
    <source>
        <dbReference type="SAM" id="Phobius"/>
    </source>
</evidence>
<dbReference type="GeneTree" id="ENSGT00940000161826"/>
<dbReference type="InterPro" id="IPR050541">
    <property type="entry name" value="LRR_TM_domain-containing"/>
</dbReference>
<keyword evidence="1" id="KW-0433">Leucine-rich repeat</keyword>
<dbReference type="InterPro" id="IPR003591">
    <property type="entry name" value="Leu-rich_rpt_typical-subtyp"/>
</dbReference>
<dbReference type="Gene3D" id="3.80.10.10">
    <property type="entry name" value="Ribonuclease Inhibitor"/>
    <property type="match status" value="2"/>
</dbReference>
<keyword evidence="4" id="KW-1133">Transmembrane helix</keyword>
<dbReference type="Pfam" id="PF00560">
    <property type="entry name" value="LRR_1"/>
    <property type="match status" value="1"/>
</dbReference>
<reference evidence="6" key="2">
    <citation type="submission" date="2025-08" db="UniProtKB">
        <authorList>
            <consortium name="Ensembl"/>
        </authorList>
    </citation>
    <scope>IDENTIFICATION</scope>
</reference>
<feature type="domain" description="LRRCT" evidence="5">
    <location>
        <begin position="301"/>
        <end position="350"/>
    </location>
</feature>
<dbReference type="InterPro" id="IPR032675">
    <property type="entry name" value="LRR_dom_sf"/>
</dbReference>
<dbReference type="PANTHER" id="PTHR24369">
    <property type="entry name" value="ANTIGEN BSP, PUTATIVE-RELATED"/>
    <property type="match status" value="1"/>
</dbReference>
<dbReference type="SMART" id="SM00082">
    <property type="entry name" value="LRRCT"/>
    <property type="match status" value="1"/>
</dbReference>
<dbReference type="GO" id="GO:0005886">
    <property type="term" value="C:plasma membrane"/>
    <property type="evidence" value="ECO:0007669"/>
    <property type="project" value="TreeGrafter"/>
</dbReference>
<keyword evidence="4" id="KW-0812">Transmembrane</keyword>
<dbReference type="Proteomes" id="UP000694620">
    <property type="component" value="Chromosome 7"/>
</dbReference>
<evidence type="ECO:0000259" key="5">
    <source>
        <dbReference type="SMART" id="SM00082"/>
    </source>
</evidence>
<dbReference type="Ensembl" id="ENSECRT00000013666.1">
    <property type="protein sequence ID" value="ENSECRP00000013432.1"/>
    <property type="gene ID" value="ENSECRG00000008953.1"/>
</dbReference>
<evidence type="ECO:0000256" key="3">
    <source>
        <dbReference type="ARBA" id="ARBA00022737"/>
    </source>
</evidence>
<dbReference type="PANTHER" id="PTHR24369:SF210">
    <property type="entry name" value="CHAOPTIN-RELATED"/>
    <property type="match status" value="1"/>
</dbReference>
<dbReference type="Pfam" id="PF13855">
    <property type="entry name" value="LRR_8"/>
    <property type="match status" value="2"/>
</dbReference>